<proteinExistence type="predicted"/>
<reference evidence="1" key="1">
    <citation type="journal article" date="2021" name="IMA Fungus">
        <title>Genomic characterization of three marine fungi, including Emericellopsis atlantica sp. nov. with signatures of a generalist lifestyle and marine biomass degradation.</title>
        <authorList>
            <person name="Hagestad O.C."/>
            <person name="Hou L."/>
            <person name="Andersen J.H."/>
            <person name="Hansen E.H."/>
            <person name="Altermark B."/>
            <person name="Li C."/>
            <person name="Kuhnert E."/>
            <person name="Cox R.J."/>
            <person name="Crous P.W."/>
            <person name="Spatafora J.W."/>
            <person name="Lail K."/>
            <person name="Amirebrahimi M."/>
            <person name="Lipzen A."/>
            <person name="Pangilinan J."/>
            <person name="Andreopoulos W."/>
            <person name="Hayes R.D."/>
            <person name="Ng V."/>
            <person name="Grigoriev I.V."/>
            <person name="Jackson S.A."/>
            <person name="Sutton T.D.S."/>
            <person name="Dobson A.D.W."/>
            <person name="Rama T."/>
        </authorList>
    </citation>
    <scope>NUCLEOTIDE SEQUENCE</scope>
    <source>
        <strain evidence="1">TS7</strain>
    </source>
</reference>
<sequence length="401" mass="45857">MADASDALQGIGKTAEDVWFFPQELRHGLNTSDLQDDVVREALATAYEYTRSVIPEWQDYDKYLAFMKTIVIAVFAEFRGDLIPQDGRSSILGYDLEGLLDTLFHGTGMRNAMSREFRAFLLMSVEKSSMRLDSELFRRYLHALADSPESWFRLRDCDALVRFTIISALSCNQYKDPAFSEEQWCLIGEIGCTLYDAVAFYKHRAEGETNSTFAYFEADARVKLFKLYRMLLWALDVEWATDASKRCILNFLRPFGGPLHMMTRRYRFVEDDLMIGKPETEVVVDLTRGHFKLWNRVEETADETVAQLTSDERYAGFIAQSGKLMFDGFCDLLQRNGSRDCANCRLRPPGTSRAIHQFGGIQLCRQCKEDWGLYMDAFPARVAAAFPEMKDAIAKAVTLPT</sequence>
<dbReference type="EMBL" id="MU251275">
    <property type="protein sequence ID" value="KAG9250655.1"/>
    <property type="molecule type" value="Genomic_DNA"/>
</dbReference>
<protein>
    <submittedName>
        <fullName evidence="1">Uncharacterized protein</fullName>
    </submittedName>
</protein>
<name>A0A9P7ZFL0_9HYPO</name>
<comment type="caution">
    <text evidence="1">The sequence shown here is derived from an EMBL/GenBank/DDBJ whole genome shotgun (WGS) entry which is preliminary data.</text>
</comment>
<keyword evidence="2" id="KW-1185">Reference proteome</keyword>
<evidence type="ECO:0000313" key="2">
    <source>
        <dbReference type="Proteomes" id="UP000887229"/>
    </source>
</evidence>
<evidence type="ECO:0000313" key="1">
    <source>
        <dbReference type="EMBL" id="KAG9250655.1"/>
    </source>
</evidence>
<gene>
    <name evidence="1" type="ORF">F5Z01DRAFT_665596</name>
</gene>
<dbReference type="AlphaFoldDB" id="A0A9P7ZFL0"/>
<dbReference type="OrthoDB" id="2821964at2759"/>
<organism evidence="1 2">
    <name type="scientific">Emericellopsis atlantica</name>
    <dbReference type="NCBI Taxonomy" id="2614577"/>
    <lineage>
        <taxon>Eukaryota</taxon>
        <taxon>Fungi</taxon>
        <taxon>Dikarya</taxon>
        <taxon>Ascomycota</taxon>
        <taxon>Pezizomycotina</taxon>
        <taxon>Sordariomycetes</taxon>
        <taxon>Hypocreomycetidae</taxon>
        <taxon>Hypocreales</taxon>
        <taxon>Bionectriaceae</taxon>
        <taxon>Emericellopsis</taxon>
    </lineage>
</organism>
<dbReference type="RefSeq" id="XP_046114579.1">
    <property type="nucleotide sequence ID" value="XM_046264164.1"/>
</dbReference>
<accession>A0A9P7ZFL0</accession>
<dbReference type="GeneID" id="70295067"/>
<dbReference type="Proteomes" id="UP000887229">
    <property type="component" value="Unassembled WGS sequence"/>
</dbReference>